<protein>
    <recommendedName>
        <fullName evidence="4">Transcriptional regulator</fullName>
    </recommendedName>
</protein>
<dbReference type="AlphaFoldDB" id="A0A1Y6D7X5"/>
<dbReference type="STRING" id="1760988.SAMN02949497_4287"/>
<name>A0A1Y6D7X5_9GAMM</name>
<reference evidence="2 3" key="1">
    <citation type="submission" date="2016-12" db="EMBL/GenBank/DDBJ databases">
        <authorList>
            <person name="Song W.-J."/>
            <person name="Kurnit D.M."/>
        </authorList>
    </citation>
    <scope>NUCLEOTIDE SEQUENCE [LARGE SCALE GENOMIC DNA]</scope>
    <source>
        <strain evidence="2 3">175</strain>
    </source>
</reference>
<sequence>MKHAGRIILSAGCLALAVSAGAEEGVADPELAQAAARFNQERRDLIASNLQLTPDEATRFWPLYERYQRAVGVLIERRRASIAEFGENYDEMSEAEAKKFIRDRIELTEQRFRLMKQYYLEFEHALPVKKLARYYQIESKIYFSVEAGIAEEIPLVK</sequence>
<feature type="signal peptide" evidence="1">
    <location>
        <begin position="1"/>
        <end position="22"/>
    </location>
</feature>
<dbReference type="Proteomes" id="UP000192923">
    <property type="component" value="Unassembled WGS sequence"/>
</dbReference>
<feature type="chain" id="PRO_5012938461" description="Transcriptional regulator" evidence="1">
    <location>
        <begin position="23"/>
        <end position="157"/>
    </location>
</feature>
<evidence type="ECO:0000313" key="2">
    <source>
        <dbReference type="EMBL" id="SMF96873.1"/>
    </source>
</evidence>
<dbReference type="EMBL" id="FXAM01000001">
    <property type="protein sequence ID" value="SMF96873.1"/>
    <property type="molecule type" value="Genomic_DNA"/>
</dbReference>
<evidence type="ECO:0000313" key="3">
    <source>
        <dbReference type="Proteomes" id="UP000192923"/>
    </source>
</evidence>
<organism evidence="2 3">
    <name type="scientific">Methylomagnum ishizawai</name>
    <dbReference type="NCBI Taxonomy" id="1760988"/>
    <lineage>
        <taxon>Bacteria</taxon>
        <taxon>Pseudomonadati</taxon>
        <taxon>Pseudomonadota</taxon>
        <taxon>Gammaproteobacteria</taxon>
        <taxon>Methylococcales</taxon>
        <taxon>Methylococcaceae</taxon>
        <taxon>Methylomagnum</taxon>
    </lineage>
</organism>
<evidence type="ECO:0008006" key="4">
    <source>
        <dbReference type="Google" id="ProtNLM"/>
    </source>
</evidence>
<evidence type="ECO:0000256" key="1">
    <source>
        <dbReference type="SAM" id="SignalP"/>
    </source>
</evidence>
<gene>
    <name evidence="2" type="ORF">SAMN02949497_4287</name>
</gene>
<proteinExistence type="predicted"/>
<keyword evidence="3" id="KW-1185">Reference proteome</keyword>
<accession>A0A1Y6D7X5</accession>
<keyword evidence="1" id="KW-0732">Signal</keyword>